<dbReference type="OrthoDB" id="7930430at2759"/>
<dbReference type="GO" id="GO:0005634">
    <property type="term" value="C:nucleus"/>
    <property type="evidence" value="ECO:0007669"/>
    <property type="project" value="UniProtKB-SubCell"/>
</dbReference>
<evidence type="ECO:0000259" key="10">
    <source>
        <dbReference type="PROSITE" id="PS50157"/>
    </source>
</evidence>
<feature type="domain" description="C2H2-type" evidence="10">
    <location>
        <begin position="996"/>
        <end position="1016"/>
    </location>
</feature>
<evidence type="ECO:0000256" key="2">
    <source>
        <dbReference type="ARBA" id="ARBA00022723"/>
    </source>
</evidence>
<sequence>MELMSLHGISRFVTSLFCKWFPVENIKRTVVFRLFILNCDIFIVFGLSGIMEDEVPAEESVGLDLDNKDRTITITGLSLEDAAKIILQEQETPGHYQILTQDIPDVPVSDGQACVTVVQEGTEDDMGVFDGNLEQTGETMYITPDMINSGAIQMSDGSLYLTQDIEEQGEERGEYNTIYITPGELESAQRQTCQTATIEEESNIMEADNSEVKVEDNCDLVSERNEEKCDLESCKTLHVNVINMGEDVPTDEQTSQDSIINQNVASIVENSTDITNGKENINEETESQVVTEKYIGEAVKQEPLVTEDVKTIDLSKPIAVTDTTEIIIKGKKCVLMPNPDTGQLCAYPVVPPQSKKKRGRPKKPTDQDYLPPAGQNEEVVKGKPVKRVVNKIDQANAVEGLLELSNTGPDGIRRSGRARKKKALEDYELEDSDEENQDQNQSSVTDEKDYVPPSYTFASPNTGSKRGRGRPRRYPPPGQASTSSIPAVLIPGANGQTLMMAPIQGLQNFQAFQEQVKSLPSLLTKTSQGVTTINAQIISTSNGQIISTTAGQIVTSAEGQQIISTSDGQIISTSGAQILSTSEGSLISHSGEGQILSTGEHSLISAGDGQMISTDEGQLISTSEGQIVSCDNSSIITPSVQQSVISGEDNYLIETGTIDNVNANVTGTEDTIPEEPSTNPQAEEDDEGMEISELENDDVNEDTDDLEEEAVSAQSMVSSIINPGSSEGLKTEVGTTSEGQTILQIPEDLLPIFMPKKDPIKLGLKASERELEKLKCPKCDFQAFYLQQYQSHIAIHSDDVQKCKCCHFVSFDRDSLLQHFKDTHPRCICAICDFMAEHAYVIKRHMMRHTGDGCTCEMCGKTYKDQYILKMHIKMVHMPADVLFECTICYKKFTRKAHLKRHLRIHEAEKPYKCPHCEYRGCERSDISKHLLIHEEPKHVCKVCGKAFRHIKNKELHLKRHNGQKDYKCGVCDFYGYTFTDIRKHIERRHADIKTLVCDKCGSAFKTEALLREHQKQQCEVFMIEQGFSIATSNGGTSQATIQIPSSLSSEGQQITIDGQQITVEQVIPEEDISLTEDELRESLQNGTISEAQVIEACQVEMGDDEEQSVIHMEEDMDDGLSMSLT</sequence>
<keyword evidence="5" id="KW-0862">Zinc</keyword>
<feature type="domain" description="C2H2-type" evidence="10">
    <location>
        <begin position="939"/>
        <end position="966"/>
    </location>
</feature>
<evidence type="ECO:0000256" key="9">
    <source>
        <dbReference type="SAM" id="MobiDB-lite"/>
    </source>
</evidence>
<dbReference type="SUPFAM" id="SSF57667">
    <property type="entry name" value="beta-beta-alpha zinc fingers"/>
    <property type="match status" value="4"/>
</dbReference>
<evidence type="ECO:0000313" key="12">
    <source>
        <dbReference type="Proteomes" id="UP000683360"/>
    </source>
</evidence>
<dbReference type="PROSITE" id="PS50157">
    <property type="entry name" value="ZINC_FINGER_C2H2_2"/>
    <property type="match status" value="5"/>
</dbReference>
<dbReference type="EMBL" id="CAJPWZ010001022">
    <property type="protein sequence ID" value="CAG2205403.1"/>
    <property type="molecule type" value="Genomic_DNA"/>
</dbReference>
<keyword evidence="12" id="KW-1185">Reference proteome</keyword>
<reference evidence="11" key="1">
    <citation type="submission" date="2021-03" db="EMBL/GenBank/DDBJ databases">
        <authorList>
            <person name="Bekaert M."/>
        </authorList>
    </citation>
    <scope>NUCLEOTIDE SEQUENCE</scope>
</reference>
<feature type="domain" description="C2H2-type" evidence="10">
    <location>
        <begin position="912"/>
        <end position="939"/>
    </location>
</feature>
<evidence type="ECO:0000256" key="1">
    <source>
        <dbReference type="ARBA" id="ARBA00004123"/>
    </source>
</evidence>
<keyword evidence="2" id="KW-0479">Metal-binding</keyword>
<evidence type="ECO:0000256" key="7">
    <source>
        <dbReference type="PROSITE-ProRule" id="PRU00042"/>
    </source>
</evidence>
<dbReference type="PANTHER" id="PTHR24403:SF67">
    <property type="entry name" value="FI01116P-RELATED"/>
    <property type="match status" value="1"/>
</dbReference>
<feature type="coiled-coil region" evidence="8">
    <location>
        <begin position="689"/>
        <end position="716"/>
    </location>
</feature>
<comment type="caution">
    <text evidence="11">The sequence shown here is derived from an EMBL/GenBank/DDBJ whole genome shotgun (WGS) entry which is preliminary data.</text>
</comment>
<evidence type="ECO:0000256" key="3">
    <source>
        <dbReference type="ARBA" id="ARBA00022737"/>
    </source>
</evidence>
<dbReference type="SMART" id="SM00355">
    <property type="entry name" value="ZnF_C2H2"/>
    <property type="match status" value="9"/>
</dbReference>
<keyword evidence="8" id="KW-0175">Coiled coil</keyword>
<evidence type="ECO:0000256" key="5">
    <source>
        <dbReference type="ARBA" id="ARBA00022833"/>
    </source>
</evidence>
<evidence type="ECO:0000256" key="8">
    <source>
        <dbReference type="SAM" id="Coils"/>
    </source>
</evidence>
<comment type="subcellular location">
    <subcellularLocation>
        <location evidence="1">Nucleus</location>
    </subcellularLocation>
</comment>
<dbReference type="Gene3D" id="3.30.160.60">
    <property type="entry name" value="Classic Zinc Finger"/>
    <property type="match status" value="4"/>
</dbReference>
<dbReference type="PROSITE" id="PS00354">
    <property type="entry name" value="HMGI_Y"/>
    <property type="match status" value="1"/>
</dbReference>
<keyword evidence="6" id="KW-0539">Nucleus</keyword>
<dbReference type="PROSITE" id="PS00028">
    <property type="entry name" value="ZINC_FINGER_C2H2_1"/>
    <property type="match status" value="2"/>
</dbReference>
<dbReference type="GO" id="GO:0008270">
    <property type="term" value="F:zinc ion binding"/>
    <property type="evidence" value="ECO:0007669"/>
    <property type="project" value="UniProtKB-KW"/>
</dbReference>
<dbReference type="InterPro" id="IPR036236">
    <property type="entry name" value="Znf_C2H2_sf"/>
</dbReference>
<dbReference type="Proteomes" id="UP000683360">
    <property type="component" value="Unassembled WGS sequence"/>
</dbReference>
<gene>
    <name evidence="11" type="ORF">MEDL_19868</name>
</gene>
<feature type="domain" description="C2H2-type" evidence="10">
    <location>
        <begin position="884"/>
        <end position="911"/>
    </location>
</feature>
<dbReference type="PANTHER" id="PTHR24403">
    <property type="entry name" value="ZINC FINGER PROTEIN"/>
    <property type="match status" value="1"/>
</dbReference>
<dbReference type="InterPro" id="IPR000637">
    <property type="entry name" value="HMGI/Y_DNA-bd_CS"/>
</dbReference>
<organism evidence="11 12">
    <name type="scientific">Mytilus edulis</name>
    <name type="common">Blue mussel</name>
    <dbReference type="NCBI Taxonomy" id="6550"/>
    <lineage>
        <taxon>Eukaryota</taxon>
        <taxon>Metazoa</taxon>
        <taxon>Spiralia</taxon>
        <taxon>Lophotrochozoa</taxon>
        <taxon>Mollusca</taxon>
        <taxon>Bivalvia</taxon>
        <taxon>Autobranchia</taxon>
        <taxon>Pteriomorphia</taxon>
        <taxon>Mytilida</taxon>
        <taxon>Mytiloidea</taxon>
        <taxon>Mytilidae</taxon>
        <taxon>Mytilinae</taxon>
        <taxon>Mytilus</taxon>
    </lineage>
</organism>
<protein>
    <recommendedName>
        <fullName evidence="10">C2H2-type domain-containing protein</fullName>
    </recommendedName>
</protein>
<name>A0A8S3RG13_MYTED</name>
<evidence type="ECO:0000256" key="6">
    <source>
        <dbReference type="ARBA" id="ARBA00023242"/>
    </source>
</evidence>
<feature type="compositionally biased region" description="Acidic residues" evidence="9">
    <location>
        <begin position="426"/>
        <end position="437"/>
    </location>
</feature>
<dbReference type="GO" id="GO:0045944">
    <property type="term" value="P:positive regulation of transcription by RNA polymerase II"/>
    <property type="evidence" value="ECO:0007669"/>
    <property type="project" value="TreeGrafter"/>
</dbReference>
<dbReference type="FunFam" id="3.30.160.60:FF:000100">
    <property type="entry name" value="Zinc finger 45-like"/>
    <property type="match status" value="1"/>
</dbReference>
<keyword evidence="4 7" id="KW-0863">Zinc-finger</keyword>
<dbReference type="AlphaFoldDB" id="A0A8S3RG13"/>
<keyword evidence="3" id="KW-0677">Repeat</keyword>
<feature type="domain" description="C2H2-type" evidence="10">
    <location>
        <begin position="854"/>
        <end position="877"/>
    </location>
</feature>
<dbReference type="InterPro" id="IPR050688">
    <property type="entry name" value="Zinc_finger/UBP_domain"/>
</dbReference>
<evidence type="ECO:0000313" key="11">
    <source>
        <dbReference type="EMBL" id="CAG2205403.1"/>
    </source>
</evidence>
<feature type="region of interest" description="Disordered" evidence="9">
    <location>
        <begin position="404"/>
        <end position="486"/>
    </location>
</feature>
<dbReference type="InterPro" id="IPR013087">
    <property type="entry name" value="Znf_C2H2_type"/>
</dbReference>
<feature type="region of interest" description="Disordered" evidence="9">
    <location>
        <begin position="663"/>
        <end position="689"/>
    </location>
</feature>
<accession>A0A8S3RG13</accession>
<dbReference type="Pfam" id="PF00096">
    <property type="entry name" value="zf-C2H2"/>
    <property type="match status" value="1"/>
</dbReference>
<evidence type="ECO:0000256" key="4">
    <source>
        <dbReference type="ARBA" id="ARBA00022771"/>
    </source>
</evidence>
<feature type="region of interest" description="Disordered" evidence="9">
    <location>
        <begin position="346"/>
        <end position="382"/>
    </location>
</feature>
<proteinExistence type="predicted"/>